<evidence type="ECO:0000313" key="2">
    <source>
        <dbReference type="EMBL" id="KAF4682373.1"/>
    </source>
</evidence>
<feature type="region of interest" description="Disordered" evidence="1">
    <location>
        <begin position="229"/>
        <end position="256"/>
    </location>
</feature>
<evidence type="ECO:0000256" key="1">
    <source>
        <dbReference type="SAM" id="MobiDB-lite"/>
    </source>
</evidence>
<gene>
    <name evidence="2" type="ORF">FOZ60_010657</name>
</gene>
<name>A0A7J6NEW2_PEROL</name>
<evidence type="ECO:0000313" key="3">
    <source>
        <dbReference type="Proteomes" id="UP000541610"/>
    </source>
</evidence>
<comment type="caution">
    <text evidence="2">The sequence shown here is derived from an EMBL/GenBank/DDBJ whole genome shotgun (WGS) entry which is preliminary data.</text>
</comment>
<organism evidence="2 3">
    <name type="scientific">Perkinsus olseni</name>
    <name type="common">Perkinsus atlanticus</name>
    <dbReference type="NCBI Taxonomy" id="32597"/>
    <lineage>
        <taxon>Eukaryota</taxon>
        <taxon>Sar</taxon>
        <taxon>Alveolata</taxon>
        <taxon>Perkinsozoa</taxon>
        <taxon>Perkinsea</taxon>
        <taxon>Perkinsida</taxon>
        <taxon>Perkinsidae</taxon>
        <taxon>Perkinsus</taxon>
    </lineage>
</organism>
<dbReference type="EMBL" id="JABANP010000437">
    <property type="protein sequence ID" value="KAF4682373.1"/>
    <property type="molecule type" value="Genomic_DNA"/>
</dbReference>
<feature type="compositionally biased region" description="Polar residues" evidence="1">
    <location>
        <begin position="194"/>
        <end position="208"/>
    </location>
</feature>
<sequence>MPNNDANQPPAEETAPLRISLSMPPAFDGISGSFKDWLRRYEQCALAAGWSSQQQAERLGLYLKEPFLSGWDAYAKKVNYEEDKDTLLKIFDHVRPHQALKQFQELRWSKGQHPALYAAALQRHLRRYYTRENFPELAEDVKAKNIEHLVIDRLKSDLPPMDACFMCESVLSLDGVNALGTSGLPQTGIAAAAVTSNHTDEPATNESGDSMRERILRLEKKLDRLLELRGLRDGSTGTDQPEGDALGNVTSSSSSR</sequence>
<accession>A0A7J6NEW2</accession>
<proteinExistence type="predicted"/>
<reference evidence="2 3" key="1">
    <citation type="submission" date="2020-04" db="EMBL/GenBank/DDBJ databases">
        <title>Perkinsus olseni comparative genomics.</title>
        <authorList>
            <person name="Bogema D.R."/>
        </authorList>
    </citation>
    <scope>NUCLEOTIDE SEQUENCE [LARGE SCALE GENOMIC DNA]</scope>
    <source>
        <strain evidence="2">00978-12</strain>
    </source>
</reference>
<dbReference type="OrthoDB" id="438421at2759"/>
<feature type="region of interest" description="Disordered" evidence="1">
    <location>
        <begin position="193"/>
        <end position="212"/>
    </location>
</feature>
<dbReference type="AlphaFoldDB" id="A0A7J6NEW2"/>
<protein>
    <submittedName>
        <fullName evidence="2">Uncharacterized protein</fullName>
    </submittedName>
</protein>
<dbReference type="Proteomes" id="UP000541610">
    <property type="component" value="Unassembled WGS sequence"/>
</dbReference>